<comment type="caution">
    <text evidence="1">The sequence shown here is derived from an EMBL/GenBank/DDBJ whole genome shotgun (WGS) entry which is preliminary data.</text>
</comment>
<accession>A0AAV4TZ97</accession>
<gene>
    <name evidence="1" type="primary">X975_16557</name>
    <name evidence="1" type="ORF">CEXT_394001</name>
</gene>
<evidence type="ECO:0000313" key="2">
    <source>
        <dbReference type="Proteomes" id="UP001054945"/>
    </source>
</evidence>
<dbReference type="InterPro" id="IPR027267">
    <property type="entry name" value="AH/BAR_dom_sf"/>
</dbReference>
<dbReference type="PANTHER" id="PTHR23065">
    <property type="entry name" value="PROLINE-SERINE-THREONINE PHOSPHATASE INTERACTING PROTEIN 1"/>
    <property type="match status" value="1"/>
</dbReference>
<dbReference type="GO" id="GO:0030136">
    <property type="term" value="C:clathrin-coated vesicle"/>
    <property type="evidence" value="ECO:0007669"/>
    <property type="project" value="TreeGrafter"/>
</dbReference>
<name>A0AAV4TZ97_CAEEX</name>
<dbReference type="GO" id="GO:0072583">
    <property type="term" value="P:clathrin-dependent endocytosis"/>
    <property type="evidence" value="ECO:0007669"/>
    <property type="project" value="TreeGrafter"/>
</dbReference>
<dbReference type="GO" id="GO:0048268">
    <property type="term" value="P:clathrin coat assembly"/>
    <property type="evidence" value="ECO:0007669"/>
    <property type="project" value="TreeGrafter"/>
</dbReference>
<protein>
    <submittedName>
        <fullName evidence="1">FCH domain only protein 2</fullName>
    </submittedName>
</protein>
<dbReference type="PANTHER" id="PTHR23065:SF15">
    <property type="entry name" value="AT02057P"/>
    <property type="match status" value="1"/>
</dbReference>
<sequence length="91" mass="10416">MMVSCEHFQNIEEAHIKQIKIFLSNYAHVLENGHALIGQVYVEFVEQCNEMDVNKLLEYLVNEKEAQDLRSQGLLSLKKLTCPRPGAVQLS</sequence>
<proteinExistence type="predicted"/>
<dbReference type="Gene3D" id="1.20.1270.60">
    <property type="entry name" value="Arfaptin homology (AH) domain/BAR domain"/>
    <property type="match status" value="1"/>
</dbReference>
<organism evidence="1 2">
    <name type="scientific">Caerostris extrusa</name>
    <name type="common">Bark spider</name>
    <name type="synonym">Caerostris bankana</name>
    <dbReference type="NCBI Taxonomy" id="172846"/>
    <lineage>
        <taxon>Eukaryota</taxon>
        <taxon>Metazoa</taxon>
        <taxon>Ecdysozoa</taxon>
        <taxon>Arthropoda</taxon>
        <taxon>Chelicerata</taxon>
        <taxon>Arachnida</taxon>
        <taxon>Araneae</taxon>
        <taxon>Araneomorphae</taxon>
        <taxon>Entelegynae</taxon>
        <taxon>Araneoidea</taxon>
        <taxon>Araneidae</taxon>
        <taxon>Caerostris</taxon>
    </lineage>
</organism>
<evidence type="ECO:0000313" key="1">
    <source>
        <dbReference type="EMBL" id="GIY50857.1"/>
    </source>
</evidence>
<dbReference type="SUPFAM" id="SSF103657">
    <property type="entry name" value="BAR/IMD domain-like"/>
    <property type="match status" value="1"/>
</dbReference>
<keyword evidence="2" id="KW-1185">Reference proteome</keyword>
<dbReference type="AlphaFoldDB" id="A0AAV4TZ97"/>
<dbReference type="EMBL" id="BPLR01012037">
    <property type="protein sequence ID" value="GIY50857.1"/>
    <property type="molecule type" value="Genomic_DNA"/>
</dbReference>
<reference evidence="1 2" key="1">
    <citation type="submission" date="2021-06" db="EMBL/GenBank/DDBJ databases">
        <title>Caerostris extrusa draft genome.</title>
        <authorList>
            <person name="Kono N."/>
            <person name="Arakawa K."/>
        </authorList>
    </citation>
    <scope>NUCLEOTIDE SEQUENCE [LARGE SCALE GENOMIC DNA]</scope>
</reference>
<dbReference type="GO" id="GO:0005886">
    <property type="term" value="C:plasma membrane"/>
    <property type="evidence" value="ECO:0007669"/>
    <property type="project" value="TreeGrafter"/>
</dbReference>
<dbReference type="GO" id="GO:0005905">
    <property type="term" value="C:clathrin-coated pit"/>
    <property type="evidence" value="ECO:0007669"/>
    <property type="project" value="TreeGrafter"/>
</dbReference>
<dbReference type="Proteomes" id="UP001054945">
    <property type="component" value="Unassembled WGS sequence"/>
</dbReference>